<evidence type="ECO:0000313" key="3">
    <source>
        <dbReference type="Proteomes" id="UP000184267"/>
    </source>
</evidence>
<feature type="non-terminal residue" evidence="2">
    <location>
        <position position="57"/>
    </location>
</feature>
<evidence type="ECO:0000313" key="2">
    <source>
        <dbReference type="EMBL" id="OJT04295.1"/>
    </source>
</evidence>
<sequence>MAIELDSLVQNEQQRIESNTEAQDISEWDDLPDLESVSSSSEDEWEMAGVLGDVRNE</sequence>
<protein>
    <submittedName>
        <fullName evidence="2">Uncharacterized protein</fullName>
    </submittedName>
</protein>
<dbReference type="Proteomes" id="UP000184267">
    <property type="component" value="Unassembled WGS sequence"/>
</dbReference>
<feature type="region of interest" description="Disordered" evidence="1">
    <location>
        <begin position="1"/>
        <end position="57"/>
    </location>
</feature>
<proteinExistence type="predicted"/>
<feature type="compositionally biased region" description="Polar residues" evidence="1">
    <location>
        <begin position="8"/>
        <end position="23"/>
    </location>
</feature>
<reference evidence="2 3" key="1">
    <citation type="submission" date="2016-10" db="EMBL/GenBank/DDBJ databases">
        <title>Genome sequence of the basidiomycete white-rot fungus Trametes pubescens.</title>
        <authorList>
            <person name="Makela M.R."/>
            <person name="Granchi Z."/>
            <person name="Peng M."/>
            <person name="De Vries R.P."/>
            <person name="Grigoriev I."/>
            <person name="Riley R."/>
            <person name="Hilden K."/>
        </authorList>
    </citation>
    <scope>NUCLEOTIDE SEQUENCE [LARGE SCALE GENOMIC DNA]</scope>
    <source>
        <strain evidence="2 3">FBCC735</strain>
    </source>
</reference>
<organism evidence="2 3">
    <name type="scientific">Trametes pubescens</name>
    <name type="common">White-rot fungus</name>
    <dbReference type="NCBI Taxonomy" id="154538"/>
    <lineage>
        <taxon>Eukaryota</taxon>
        <taxon>Fungi</taxon>
        <taxon>Dikarya</taxon>
        <taxon>Basidiomycota</taxon>
        <taxon>Agaricomycotina</taxon>
        <taxon>Agaricomycetes</taxon>
        <taxon>Polyporales</taxon>
        <taxon>Polyporaceae</taxon>
        <taxon>Trametes</taxon>
    </lineage>
</organism>
<gene>
    <name evidence="2" type="ORF">TRAPUB_5029</name>
</gene>
<comment type="caution">
    <text evidence="2">The sequence shown here is derived from an EMBL/GenBank/DDBJ whole genome shotgun (WGS) entry which is preliminary data.</text>
</comment>
<dbReference type="EMBL" id="MNAD01001550">
    <property type="protein sequence ID" value="OJT04295.1"/>
    <property type="molecule type" value="Genomic_DNA"/>
</dbReference>
<name>A0A1M2V9U1_TRAPU</name>
<dbReference type="AlphaFoldDB" id="A0A1M2V9U1"/>
<feature type="compositionally biased region" description="Acidic residues" evidence="1">
    <location>
        <begin position="24"/>
        <end position="33"/>
    </location>
</feature>
<evidence type="ECO:0000256" key="1">
    <source>
        <dbReference type="SAM" id="MobiDB-lite"/>
    </source>
</evidence>
<accession>A0A1M2V9U1</accession>
<keyword evidence="3" id="KW-1185">Reference proteome</keyword>